<dbReference type="Gene3D" id="1.10.150.240">
    <property type="entry name" value="Putative phosphatase, domain 2"/>
    <property type="match status" value="1"/>
</dbReference>
<reference evidence="2 3" key="1">
    <citation type="journal article" date="2012" name="J. Bacteriol.">
        <title>Genome Sequence of Fibrella aestuarina BUZ 2T, a Filamentous Marine Bacterium.</title>
        <authorList>
            <person name="Filippini M."/>
            <person name="Qi W."/>
            <person name="Blom J."/>
            <person name="Goesmann A."/>
            <person name="Smits T.H."/>
            <person name="Bagheri H.C."/>
        </authorList>
    </citation>
    <scope>NUCLEOTIDE SEQUENCE [LARGE SCALE GENOMIC DNA]</scope>
    <source>
        <strain evidence="3">BUZ 2T</strain>
    </source>
</reference>
<dbReference type="CDD" id="cd07515">
    <property type="entry name" value="HAD-like"/>
    <property type="match status" value="1"/>
</dbReference>
<dbReference type="EMBL" id="HE796683">
    <property type="protein sequence ID" value="CCG98649.1"/>
    <property type="molecule type" value="Genomic_DNA"/>
</dbReference>
<dbReference type="SUPFAM" id="SSF56784">
    <property type="entry name" value="HAD-like"/>
    <property type="match status" value="1"/>
</dbReference>
<keyword evidence="1 2" id="KW-0378">Hydrolase</keyword>
<evidence type="ECO:0000313" key="3">
    <source>
        <dbReference type="Proteomes" id="UP000011058"/>
    </source>
</evidence>
<dbReference type="Gene3D" id="3.40.50.1000">
    <property type="entry name" value="HAD superfamily/HAD-like"/>
    <property type="match status" value="1"/>
</dbReference>
<keyword evidence="3" id="KW-1185">Reference proteome</keyword>
<gene>
    <name evidence="2" type="ORF">FAES_0638</name>
</gene>
<name>I0K3E6_9BACT</name>
<dbReference type="PANTHER" id="PTHR43316:SF8">
    <property type="entry name" value="HAD FAMILY HYDROLASE"/>
    <property type="match status" value="1"/>
</dbReference>
<dbReference type="Pfam" id="PF00702">
    <property type="entry name" value="Hydrolase"/>
    <property type="match status" value="1"/>
</dbReference>
<dbReference type="eggNOG" id="COG1011">
    <property type="taxonomic scope" value="Bacteria"/>
</dbReference>
<evidence type="ECO:0000313" key="2">
    <source>
        <dbReference type="EMBL" id="CCG98649.1"/>
    </source>
</evidence>
<dbReference type="Proteomes" id="UP000011058">
    <property type="component" value="Chromosome"/>
</dbReference>
<sequence>MTGVRVRCYLQLRQIDASFSGQWAGLCGGRVTGLRYFCTCMRPFPKLIAFDADDTLWANQPLFDEAEEELRSLLRQFGTDDQINQVLIDVQAENLHLMGYGAKGFMLSMIEVAIRLTDEQVRGTHIQQIIDLGKELLRFPIALIDGVEEVLQTLSADHELMVLTKGDLLDQESKLARSGVGQYFSHVEIVSEKHEAAYRRILSRYSVEPADFLMIGNSLKSDILPVVNIGGQAIHIPYHTTWHFEKLPDNYQLGEYVQLDSIRDVLEWLTTTR</sequence>
<evidence type="ECO:0000256" key="1">
    <source>
        <dbReference type="ARBA" id="ARBA00022801"/>
    </source>
</evidence>
<dbReference type="SFLD" id="SFLDS00003">
    <property type="entry name" value="Haloacid_Dehalogenase"/>
    <property type="match status" value="1"/>
</dbReference>
<dbReference type="InterPro" id="IPR023198">
    <property type="entry name" value="PGP-like_dom2"/>
</dbReference>
<proteinExistence type="predicted"/>
<dbReference type="GO" id="GO:0016787">
    <property type="term" value="F:hydrolase activity"/>
    <property type="evidence" value="ECO:0007669"/>
    <property type="project" value="UniProtKB-KW"/>
</dbReference>
<dbReference type="AlphaFoldDB" id="I0K3E6"/>
<dbReference type="HOGENOM" id="CLU_074041_0_0_10"/>
<dbReference type="InterPro" id="IPR023214">
    <property type="entry name" value="HAD_sf"/>
</dbReference>
<dbReference type="PATRIC" id="fig|1166018.3.peg.648"/>
<organism evidence="2 3">
    <name type="scientific">Fibrella aestuarina BUZ 2</name>
    <dbReference type="NCBI Taxonomy" id="1166018"/>
    <lineage>
        <taxon>Bacteria</taxon>
        <taxon>Pseudomonadati</taxon>
        <taxon>Bacteroidota</taxon>
        <taxon>Cytophagia</taxon>
        <taxon>Cytophagales</taxon>
        <taxon>Spirosomataceae</taxon>
        <taxon>Fibrella</taxon>
    </lineage>
</organism>
<dbReference type="PANTHER" id="PTHR43316">
    <property type="entry name" value="HYDROLASE, HALOACID DELAHOGENASE-RELATED"/>
    <property type="match status" value="1"/>
</dbReference>
<dbReference type="KEGG" id="fae:FAES_0638"/>
<protein>
    <submittedName>
        <fullName evidence="2">Putative hydrolase of the HAD superfamily</fullName>
    </submittedName>
</protein>
<accession>I0K3E6</accession>
<dbReference type="InterPro" id="IPR036412">
    <property type="entry name" value="HAD-like_sf"/>
</dbReference>
<dbReference type="InterPro" id="IPR051540">
    <property type="entry name" value="S-2-haloacid_dehalogenase"/>
</dbReference>
<dbReference type="SFLD" id="SFLDG01129">
    <property type="entry name" value="C1.5:_HAD__Beta-PGM__Phosphata"/>
    <property type="match status" value="1"/>
</dbReference>